<reference evidence="1 2" key="1">
    <citation type="journal article" date="2014" name="Am. J. Bot.">
        <title>Genome assembly and annotation for red clover (Trifolium pratense; Fabaceae).</title>
        <authorList>
            <person name="Istvanek J."/>
            <person name="Jaros M."/>
            <person name="Krenek A."/>
            <person name="Repkova J."/>
        </authorList>
    </citation>
    <scope>NUCLEOTIDE SEQUENCE [LARGE SCALE GENOMIC DNA]</scope>
    <source>
        <strain evidence="2">cv. Tatra</strain>
        <tissue evidence="1">Young leaves</tissue>
    </source>
</reference>
<evidence type="ECO:0000313" key="2">
    <source>
        <dbReference type="Proteomes" id="UP000236291"/>
    </source>
</evidence>
<evidence type="ECO:0000313" key="1">
    <source>
        <dbReference type="EMBL" id="PNX69246.1"/>
    </source>
</evidence>
<sequence length="58" mass="6442">VEAVTAITILSVPLFDTVMRMGLLGEGRIQCHNEDFKAINSSHDSRNSFWKVLAPPKT</sequence>
<accession>A0A2K3KSI4</accession>
<comment type="caution">
    <text evidence="1">The sequence shown here is derived from an EMBL/GenBank/DDBJ whole genome shotgun (WGS) entry which is preliminary data.</text>
</comment>
<dbReference type="AlphaFoldDB" id="A0A2K3KSI4"/>
<reference evidence="1 2" key="2">
    <citation type="journal article" date="2017" name="Front. Plant Sci.">
        <title>Gene Classification and Mining of Molecular Markers Useful in Red Clover (Trifolium pratense) Breeding.</title>
        <authorList>
            <person name="Istvanek J."/>
            <person name="Dluhosova J."/>
            <person name="Dluhos P."/>
            <person name="Patkova L."/>
            <person name="Nedelnik J."/>
            <person name="Repkova J."/>
        </authorList>
    </citation>
    <scope>NUCLEOTIDE SEQUENCE [LARGE SCALE GENOMIC DNA]</scope>
    <source>
        <strain evidence="2">cv. Tatra</strain>
        <tissue evidence="1">Young leaves</tissue>
    </source>
</reference>
<dbReference type="Proteomes" id="UP000236291">
    <property type="component" value="Unassembled WGS sequence"/>
</dbReference>
<dbReference type="EMBL" id="ASHM01108039">
    <property type="protein sequence ID" value="PNX69246.1"/>
    <property type="molecule type" value="Genomic_DNA"/>
</dbReference>
<gene>
    <name evidence="1" type="ORF">L195_g056613</name>
</gene>
<proteinExistence type="predicted"/>
<protein>
    <submittedName>
        <fullName evidence="1">Uncharacterized protein</fullName>
    </submittedName>
</protein>
<feature type="non-terminal residue" evidence="1">
    <location>
        <position position="1"/>
    </location>
</feature>
<organism evidence="1 2">
    <name type="scientific">Trifolium pratense</name>
    <name type="common">Red clover</name>
    <dbReference type="NCBI Taxonomy" id="57577"/>
    <lineage>
        <taxon>Eukaryota</taxon>
        <taxon>Viridiplantae</taxon>
        <taxon>Streptophyta</taxon>
        <taxon>Embryophyta</taxon>
        <taxon>Tracheophyta</taxon>
        <taxon>Spermatophyta</taxon>
        <taxon>Magnoliopsida</taxon>
        <taxon>eudicotyledons</taxon>
        <taxon>Gunneridae</taxon>
        <taxon>Pentapetalae</taxon>
        <taxon>rosids</taxon>
        <taxon>fabids</taxon>
        <taxon>Fabales</taxon>
        <taxon>Fabaceae</taxon>
        <taxon>Papilionoideae</taxon>
        <taxon>50 kb inversion clade</taxon>
        <taxon>NPAAA clade</taxon>
        <taxon>Hologalegina</taxon>
        <taxon>IRL clade</taxon>
        <taxon>Trifolieae</taxon>
        <taxon>Trifolium</taxon>
    </lineage>
</organism>
<name>A0A2K3KSI4_TRIPR</name>